<organism evidence="2">
    <name type="scientific">Arundo donax</name>
    <name type="common">Giant reed</name>
    <name type="synonym">Donax arundinaceus</name>
    <dbReference type="NCBI Taxonomy" id="35708"/>
    <lineage>
        <taxon>Eukaryota</taxon>
        <taxon>Viridiplantae</taxon>
        <taxon>Streptophyta</taxon>
        <taxon>Embryophyta</taxon>
        <taxon>Tracheophyta</taxon>
        <taxon>Spermatophyta</taxon>
        <taxon>Magnoliopsida</taxon>
        <taxon>Liliopsida</taxon>
        <taxon>Poales</taxon>
        <taxon>Poaceae</taxon>
        <taxon>PACMAD clade</taxon>
        <taxon>Arundinoideae</taxon>
        <taxon>Arundineae</taxon>
        <taxon>Arundo</taxon>
    </lineage>
</organism>
<feature type="chain" id="PRO_5002042294" evidence="1">
    <location>
        <begin position="19"/>
        <end position="51"/>
    </location>
</feature>
<dbReference type="EMBL" id="GBRH01263834">
    <property type="protein sequence ID" value="JAD34061.1"/>
    <property type="molecule type" value="Transcribed_RNA"/>
</dbReference>
<accession>A0A0A8Z5I3</accession>
<proteinExistence type="predicted"/>
<sequence length="51" mass="5621">MKGMALIKLSGCIHTCVAVRTGSNVPSGDNIPSYSIKLCRARYYCFLLLRV</sequence>
<keyword evidence="1" id="KW-0732">Signal</keyword>
<dbReference type="AlphaFoldDB" id="A0A0A8Z5I3"/>
<name>A0A0A8Z5I3_ARUDO</name>
<evidence type="ECO:0000313" key="2">
    <source>
        <dbReference type="EMBL" id="JAD34061.1"/>
    </source>
</evidence>
<reference evidence="2" key="2">
    <citation type="journal article" date="2015" name="Data Brief">
        <title>Shoot transcriptome of the giant reed, Arundo donax.</title>
        <authorList>
            <person name="Barrero R.A."/>
            <person name="Guerrero F.D."/>
            <person name="Moolhuijzen P."/>
            <person name="Goolsby J.A."/>
            <person name="Tidwell J."/>
            <person name="Bellgard S.E."/>
            <person name="Bellgard M.I."/>
        </authorList>
    </citation>
    <scope>NUCLEOTIDE SEQUENCE</scope>
    <source>
        <tissue evidence="2">Shoot tissue taken approximately 20 cm above the soil surface</tissue>
    </source>
</reference>
<protein>
    <submittedName>
        <fullName evidence="2">Uncharacterized protein</fullName>
    </submittedName>
</protein>
<reference evidence="2" key="1">
    <citation type="submission" date="2014-09" db="EMBL/GenBank/DDBJ databases">
        <authorList>
            <person name="Magalhaes I.L.F."/>
            <person name="Oliveira U."/>
            <person name="Santos F.R."/>
            <person name="Vidigal T.H.D.A."/>
            <person name="Brescovit A.D."/>
            <person name="Santos A.J."/>
        </authorList>
    </citation>
    <scope>NUCLEOTIDE SEQUENCE</scope>
    <source>
        <tissue evidence="2">Shoot tissue taken approximately 20 cm above the soil surface</tissue>
    </source>
</reference>
<evidence type="ECO:0000256" key="1">
    <source>
        <dbReference type="SAM" id="SignalP"/>
    </source>
</evidence>
<feature type="signal peptide" evidence="1">
    <location>
        <begin position="1"/>
        <end position="18"/>
    </location>
</feature>